<proteinExistence type="predicted"/>
<sequence length="148" mass="15925">MMHSLLAGLMALLLAGCTILSPQEEAHYRSRVYNLSQSIVFDAVKVQMIEYTMALATVDPAKGLLKSQPSGVGHSAALAGGTVGYQLTVQVEPVTESSARVTPAWAMNVSSEAFRPNLVAIPIEHRPILYVDFFDALDARLGLNTPAR</sequence>
<evidence type="ECO:0000313" key="1">
    <source>
        <dbReference type="EMBL" id="CAE6794565.1"/>
    </source>
</evidence>
<reference evidence="1 2" key="1">
    <citation type="submission" date="2021-02" db="EMBL/GenBank/DDBJ databases">
        <authorList>
            <person name="Han P."/>
        </authorList>
    </citation>
    <scope>NUCLEOTIDE SEQUENCE [LARGE SCALE GENOMIC DNA]</scope>
    <source>
        <strain evidence="1">Candidatus Nitrospira sp. ZN2</strain>
    </source>
</reference>
<comment type="caution">
    <text evidence="1">The sequence shown here is derived from an EMBL/GenBank/DDBJ whole genome shotgun (WGS) entry which is preliminary data.</text>
</comment>
<evidence type="ECO:0000313" key="2">
    <source>
        <dbReference type="Proteomes" id="UP000675880"/>
    </source>
</evidence>
<dbReference type="EMBL" id="CAJNBJ010000020">
    <property type="protein sequence ID" value="CAE6794565.1"/>
    <property type="molecule type" value="Genomic_DNA"/>
</dbReference>
<name>A0ABM8S863_9BACT</name>
<gene>
    <name evidence="1" type="ORF">NSPZN2_70027</name>
</gene>
<evidence type="ECO:0008006" key="3">
    <source>
        <dbReference type="Google" id="ProtNLM"/>
    </source>
</evidence>
<accession>A0ABM8S863</accession>
<organism evidence="1 2">
    <name type="scientific">Nitrospira defluvii</name>
    <dbReference type="NCBI Taxonomy" id="330214"/>
    <lineage>
        <taxon>Bacteria</taxon>
        <taxon>Pseudomonadati</taxon>
        <taxon>Nitrospirota</taxon>
        <taxon>Nitrospiria</taxon>
        <taxon>Nitrospirales</taxon>
        <taxon>Nitrospiraceae</taxon>
        <taxon>Nitrospira</taxon>
    </lineage>
</organism>
<dbReference type="RefSeq" id="WP_213044007.1">
    <property type="nucleotide sequence ID" value="NZ_CAJNBJ010000020.1"/>
</dbReference>
<keyword evidence="2" id="KW-1185">Reference proteome</keyword>
<protein>
    <recommendedName>
        <fullName evidence="3">Lipoprotein</fullName>
    </recommendedName>
</protein>
<dbReference type="Proteomes" id="UP000675880">
    <property type="component" value="Unassembled WGS sequence"/>
</dbReference>